<proteinExistence type="predicted"/>
<reference evidence="1" key="1">
    <citation type="submission" date="2021-08" db="EMBL/GenBank/DDBJ databases">
        <title>Chromosome-Level Trichoderma cornu-damae using Hi-C Data.</title>
        <authorList>
            <person name="Kim C.S."/>
        </authorList>
    </citation>
    <scope>NUCLEOTIDE SEQUENCE</scope>
    <source>
        <strain evidence="1">KA19-0412C</strain>
    </source>
</reference>
<comment type="caution">
    <text evidence="1">The sequence shown here is derived from an EMBL/GenBank/DDBJ whole genome shotgun (WGS) entry which is preliminary data.</text>
</comment>
<gene>
    <name evidence="1" type="ORF">Trco_008217</name>
</gene>
<evidence type="ECO:0000313" key="2">
    <source>
        <dbReference type="Proteomes" id="UP000827724"/>
    </source>
</evidence>
<evidence type="ECO:0000313" key="1">
    <source>
        <dbReference type="EMBL" id="KAH6603442.1"/>
    </source>
</evidence>
<dbReference type="AlphaFoldDB" id="A0A9P8TSY3"/>
<name>A0A9P8TSY3_9HYPO</name>
<keyword evidence="2" id="KW-1185">Reference proteome</keyword>
<dbReference type="OrthoDB" id="4894528at2759"/>
<accession>A0A9P8TSY3</accession>
<sequence>MAYCEVLVKGVFQMIGVDHTNHLPCYYTCVKKCVQTGVLKATTWSSWGGYRDVSVEVHADDSCILQYMSSTAISCEAQTDHLEDVLDFQ</sequence>
<dbReference type="Proteomes" id="UP000827724">
    <property type="component" value="Unassembled WGS sequence"/>
</dbReference>
<protein>
    <submittedName>
        <fullName evidence="1">Uncharacterized protein</fullName>
    </submittedName>
</protein>
<organism evidence="1 2">
    <name type="scientific">Trichoderma cornu-damae</name>
    <dbReference type="NCBI Taxonomy" id="654480"/>
    <lineage>
        <taxon>Eukaryota</taxon>
        <taxon>Fungi</taxon>
        <taxon>Dikarya</taxon>
        <taxon>Ascomycota</taxon>
        <taxon>Pezizomycotina</taxon>
        <taxon>Sordariomycetes</taxon>
        <taxon>Hypocreomycetidae</taxon>
        <taxon>Hypocreales</taxon>
        <taxon>Hypocreaceae</taxon>
        <taxon>Trichoderma</taxon>
    </lineage>
</organism>
<dbReference type="EMBL" id="JAIWOZ010000007">
    <property type="protein sequence ID" value="KAH6603442.1"/>
    <property type="molecule type" value="Genomic_DNA"/>
</dbReference>